<dbReference type="Pfam" id="PF00177">
    <property type="entry name" value="Ribosomal_S7"/>
    <property type="match status" value="1"/>
</dbReference>
<feature type="domain" description="Small ribosomal subunit protein uS7" evidence="4">
    <location>
        <begin position="1"/>
        <end position="120"/>
    </location>
</feature>
<name>A0A2R4A3E4_NITAL</name>
<dbReference type="AlphaFoldDB" id="A0A2R4A3E4"/>
<dbReference type="PIRSF" id="PIRSF002122">
    <property type="entry name" value="RPS7p_RPS7a_RPS5e_RPS7o"/>
    <property type="match status" value="1"/>
</dbReference>
<sequence length="133" mass="15284">MISGKKNTGEKILLKFAKRLQKSSDKNFKNLVQLAIINSTPTFKLNEQIVKKGKRKAIRSTPSFIVSDSLRIITSLKFIKNVVAKNKSSNEFYRSFVDEILASASSKSQSVDKKNELQKQILINKRYLSKFRW</sequence>
<dbReference type="GO" id="GO:1990904">
    <property type="term" value="C:ribonucleoprotein complex"/>
    <property type="evidence" value="ECO:0007669"/>
    <property type="project" value="UniProtKB-KW"/>
</dbReference>
<evidence type="ECO:0000313" key="5">
    <source>
        <dbReference type="EMBL" id="AVR57587.1"/>
    </source>
</evidence>
<dbReference type="GO" id="GO:0006412">
    <property type="term" value="P:translation"/>
    <property type="evidence" value="ECO:0007669"/>
    <property type="project" value="InterPro"/>
</dbReference>
<evidence type="ECO:0000259" key="4">
    <source>
        <dbReference type="Pfam" id="PF00177"/>
    </source>
</evidence>
<dbReference type="SUPFAM" id="SSF47973">
    <property type="entry name" value="Ribosomal protein S7"/>
    <property type="match status" value="1"/>
</dbReference>
<dbReference type="GeneID" id="36937433"/>
<keyword evidence="3" id="KW-0687">Ribonucleoprotein</keyword>
<gene>
    <name evidence="5" type="primary">rps7</name>
</gene>
<dbReference type="InterPro" id="IPR023798">
    <property type="entry name" value="Ribosomal_uS7_dom"/>
</dbReference>
<protein>
    <submittedName>
        <fullName evidence="5">Ribosomal protein S7</fullName>
    </submittedName>
</protein>
<proteinExistence type="inferred from homology"/>
<evidence type="ECO:0000256" key="2">
    <source>
        <dbReference type="ARBA" id="ARBA00022980"/>
    </source>
</evidence>
<accession>A0A2R4A3E4</accession>
<dbReference type="GO" id="GO:0005840">
    <property type="term" value="C:ribosome"/>
    <property type="evidence" value="ECO:0007669"/>
    <property type="project" value="UniProtKB-KW"/>
</dbReference>
<keyword evidence="5" id="KW-0496">Mitochondrion</keyword>
<dbReference type="EMBL" id="MF997422">
    <property type="protein sequence ID" value="AVR57587.1"/>
    <property type="molecule type" value="Genomic_DNA"/>
</dbReference>
<dbReference type="InterPro" id="IPR000235">
    <property type="entry name" value="Ribosomal_uS7"/>
</dbReference>
<evidence type="ECO:0000256" key="3">
    <source>
        <dbReference type="ARBA" id="ARBA00023274"/>
    </source>
</evidence>
<keyword evidence="2 5" id="KW-0689">Ribosomal protein</keyword>
<evidence type="ECO:0000256" key="1">
    <source>
        <dbReference type="ARBA" id="ARBA00007151"/>
    </source>
</evidence>
<dbReference type="InterPro" id="IPR036823">
    <property type="entry name" value="Ribosomal_uS7_dom_sf"/>
</dbReference>
<reference evidence="5" key="1">
    <citation type="submission" date="2017-09" db="EMBL/GenBank/DDBJ databases">
        <title>Comparative analysis of the mitochondrial genomes of 6 newly sequenced diatoms reveals group II introns in the barcoding region of cox1.</title>
        <authorList>
            <person name="Keepers K.G."/>
            <person name="Pogoda C.S."/>
            <person name="Kane N.C."/>
            <person name="Hamsher S.E."/>
            <person name="Stepanek J.G."/>
            <person name="Kociolek J.P."/>
        </authorList>
    </citation>
    <scope>NUCLEOTIDE SEQUENCE</scope>
</reference>
<dbReference type="RefSeq" id="YP_009485523.1">
    <property type="nucleotide sequence ID" value="NC_037729.1"/>
</dbReference>
<dbReference type="Gene3D" id="1.10.455.10">
    <property type="entry name" value="Ribosomal protein S7 domain"/>
    <property type="match status" value="1"/>
</dbReference>
<geneLocation type="mitochondrion" evidence="5"/>
<organism evidence="5">
    <name type="scientific">Nitzschia alba</name>
    <name type="common">Marine diatom</name>
    <dbReference type="NCBI Taxonomy" id="2858"/>
    <lineage>
        <taxon>Eukaryota</taxon>
        <taxon>Sar</taxon>
        <taxon>Stramenopiles</taxon>
        <taxon>Ochrophyta</taxon>
        <taxon>Bacillariophyta</taxon>
        <taxon>Bacillariophyceae</taxon>
        <taxon>Bacillariophycidae</taxon>
        <taxon>Bacillariales</taxon>
        <taxon>Bacillariaceae</taxon>
        <taxon>Nitzschia</taxon>
    </lineage>
</organism>
<comment type="similarity">
    <text evidence="1">Belongs to the universal ribosomal protein uS7 family.</text>
</comment>